<name>A0A518BVL4_9BACT</name>
<reference evidence="2 3" key="1">
    <citation type="submission" date="2019-02" db="EMBL/GenBank/DDBJ databases">
        <title>Deep-cultivation of Planctomycetes and their phenomic and genomic characterization uncovers novel biology.</title>
        <authorList>
            <person name="Wiegand S."/>
            <person name="Jogler M."/>
            <person name="Boedeker C."/>
            <person name="Pinto D."/>
            <person name="Vollmers J."/>
            <person name="Rivas-Marin E."/>
            <person name="Kohn T."/>
            <person name="Peeters S.H."/>
            <person name="Heuer A."/>
            <person name="Rast P."/>
            <person name="Oberbeckmann S."/>
            <person name="Bunk B."/>
            <person name="Jeske O."/>
            <person name="Meyerdierks A."/>
            <person name="Storesund J.E."/>
            <person name="Kallscheuer N."/>
            <person name="Luecker S."/>
            <person name="Lage O.M."/>
            <person name="Pohl T."/>
            <person name="Merkel B.J."/>
            <person name="Hornburger P."/>
            <person name="Mueller R.-W."/>
            <person name="Bruemmer F."/>
            <person name="Labrenz M."/>
            <person name="Spormann A.M."/>
            <person name="Op den Camp H."/>
            <person name="Overmann J."/>
            <person name="Amann R."/>
            <person name="Jetten M.S.M."/>
            <person name="Mascher T."/>
            <person name="Medema M.H."/>
            <person name="Devos D.P."/>
            <person name="Kaster A.-K."/>
            <person name="Ovreas L."/>
            <person name="Rohde M."/>
            <person name="Galperin M.Y."/>
            <person name="Jogler C."/>
        </authorList>
    </citation>
    <scope>NUCLEOTIDE SEQUENCE [LARGE SCALE GENOMIC DNA]</scope>
    <source>
        <strain evidence="2 3">Pan265</strain>
    </source>
</reference>
<evidence type="ECO:0000313" key="2">
    <source>
        <dbReference type="EMBL" id="QDU71022.1"/>
    </source>
</evidence>
<keyword evidence="1" id="KW-0732">Signal</keyword>
<protein>
    <recommendedName>
        <fullName evidence="4">PEP-CTERM protein-sorting domain-containing protein</fullName>
    </recommendedName>
</protein>
<dbReference type="Proteomes" id="UP000320386">
    <property type="component" value="Chromosome"/>
</dbReference>
<proteinExistence type="predicted"/>
<feature type="chain" id="PRO_5021934659" description="PEP-CTERM protein-sorting domain-containing protein" evidence="1">
    <location>
        <begin position="22"/>
        <end position="196"/>
    </location>
</feature>
<organism evidence="2 3">
    <name type="scientific">Mucisphaera calidilacus</name>
    <dbReference type="NCBI Taxonomy" id="2527982"/>
    <lineage>
        <taxon>Bacteria</taxon>
        <taxon>Pseudomonadati</taxon>
        <taxon>Planctomycetota</taxon>
        <taxon>Phycisphaerae</taxon>
        <taxon>Phycisphaerales</taxon>
        <taxon>Phycisphaeraceae</taxon>
        <taxon>Mucisphaera</taxon>
    </lineage>
</organism>
<dbReference type="OrthoDB" id="9806701at2"/>
<evidence type="ECO:0000313" key="3">
    <source>
        <dbReference type="Proteomes" id="UP000320386"/>
    </source>
</evidence>
<keyword evidence="3" id="KW-1185">Reference proteome</keyword>
<dbReference type="RefSeq" id="WP_145445164.1">
    <property type="nucleotide sequence ID" value="NZ_CP036280.1"/>
</dbReference>
<evidence type="ECO:0008006" key="4">
    <source>
        <dbReference type="Google" id="ProtNLM"/>
    </source>
</evidence>
<dbReference type="AlphaFoldDB" id="A0A518BVL4"/>
<sequence precursor="true">MKHALLIVSMASMGFAGSVSADELLRNPGFGDPSIGAEWGSFGAAGFHDFFGGNAHASLFSDNPGNFGGVFQTGITGDAGVTYSFELLDVRLEENIDTDLRFGLEFFEGDDATRISDIIVPVDLSVTGDGLSFDMTATAPAGTVFIRPIIQFDNVRSTAGGQENAFVFEASLTVVPAPSTLGLGLAGLSLLARRRA</sequence>
<feature type="signal peptide" evidence="1">
    <location>
        <begin position="1"/>
        <end position="21"/>
    </location>
</feature>
<dbReference type="EMBL" id="CP036280">
    <property type="protein sequence ID" value="QDU71022.1"/>
    <property type="molecule type" value="Genomic_DNA"/>
</dbReference>
<gene>
    <name evidence="2" type="ORF">Pan265_08670</name>
</gene>
<dbReference type="KEGG" id="mcad:Pan265_08670"/>
<accession>A0A518BVL4</accession>
<evidence type="ECO:0000256" key="1">
    <source>
        <dbReference type="SAM" id="SignalP"/>
    </source>
</evidence>